<evidence type="ECO:0000256" key="1">
    <source>
        <dbReference type="PIRSR" id="PIRSR600250-50"/>
    </source>
</evidence>
<comment type="caution">
    <text evidence="2">The sequence shown here is derived from an EMBL/GenBank/DDBJ whole genome shotgun (WGS) entry which is preliminary data.</text>
</comment>
<dbReference type="OrthoDB" id="2862635at2759"/>
<dbReference type="PANTHER" id="PTHR37536:SF3">
    <property type="entry name" value="PUTATIVE (AFU_ORTHOLOGUE AFUA_3G02970)-RELATED"/>
    <property type="match status" value="1"/>
</dbReference>
<gene>
    <name evidence="2" type="ORF">M406DRAFT_260106</name>
</gene>
<dbReference type="GO" id="GO:0006508">
    <property type="term" value="P:proteolysis"/>
    <property type="evidence" value="ECO:0007669"/>
    <property type="project" value="InterPro"/>
</dbReference>
<evidence type="ECO:0000313" key="3">
    <source>
        <dbReference type="Proteomes" id="UP000803844"/>
    </source>
</evidence>
<dbReference type="CDD" id="cd13426">
    <property type="entry name" value="Peptidase_G1"/>
    <property type="match status" value="1"/>
</dbReference>
<dbReference type="RefSeq" id="XP_040775061.1">
    <property type="nucleotide sequence ID" value="XM_040917340.1"/>
</dbReference>
<dbReference type="Proteomes" id="UP000803844">
    <property type="component" value="Unassembled WGS sequence"/>
</dbReference>
<dbReference type="SUPFAM" id="SSF49899">
    <property type="entry name" value="Concanavalin A-like lectins/glucanases"/>
    <property type="match status" value="1"/>
</dbReference>
<dbReference type="PANTHER" id="PTHR37536">
    <property type="entry name" value="PUTATIVE (AFU_ORTHOLOGUE AFUA_3G02970)-RELATED"/>
    <property type="match status" value="1"/>
</dbReference>
<proteinExistence type="predicted"/>
<sequence length="224" mass="23701">MIKSDYEGTGTNNSYVEYSENWAGAILVGTGYTEVTGTIVVPTIPSSSSNTEQAGAAWVGIDGATCQTAILQTGIDWYVEGSDVSYDAWYEWYPDYSYDFSGITIAAGDSVKFTVTATSDTSGTAVIENLTTGQTVSETFTGVTDGSLCEENAEWIVEDFEECGTTCEFVPFADFGTVTFTSVSAIASGTTVTPAEATISDIEQNNVVLTSCSSSSTEVTCTYE</sequence>
<dbReference type="Gene3D" id="2.60.120.700">
    <property type="entry name" value="Peptidase G1"/>
    <property type="match status" value="1"/>
</dbReference>
<evidence type="ECO:0000313" key="2">
    <source>
        <dbReference type="EMBL" id="KAF3764100.1"/>
    </source>
</evidence>
<reference evidence="2" key="1">
    <citation type="journal article" date="2020" name="Phytopathology">
        <title>Genome sequence of the chestnut blight fungus Cryphonectria parasitica EP155: A fundamental resource for an archetypical invasive plant pathogen.</title>
        <authorList>
            <person name="Crouch J.A."/>
            <person name="Dawe A."/>
            <person name="Aerts A."/>
            <person name="Barry K."/>
            <person name="Churchill A.C.L."/>
            <person name="Grimwood J."/>
            <person name="Hillman B."/>
            <person name="Milgroom M.G."/>
            <person name="Pangilinan J."/>
            <person name="Smith M."/>
            <person name="Salamov A."/>
            <person name="Schmutz J."/>
            <person name="Yadav J."/>
            <person name="Grigoriev I.V."/>
            <person name="Nuss D."/>
        </authorList>
    </citation>
    <scope>NUCLEOTIDE SEQUENCE</scope>
    <source>
        <strain evidence="2">EP155</strain>
    </source>
</reference>
<protein>
    <submittedName>
        <fullName evidence="2">Uncharacterized protein</fullName>
    </submittedName>
</protein>
<name>A0A9P4Y0W5_CRYP1</name>
<dbReference type="InterPro" id="IPR038656">
    <property type="entry name" value="Peptidase_G1_sf"/>
</dbReference>
<organism evidence="2 3">
    <name type="scientific">Cryphonectria parasitica (strain ATCC 38755 / EP155)</name>
    <dbReference type="NCBI Taxonomy" id="660469"/>
    <lineage>
        <taxon>Eukaryota</taxon>
        <taxon>Fungi</taxon>
        <taxon>Dikarya</taxon>
        <taxon>Ascomycota</taxon>
        <taxon>Pezizomycotina</taxon>
        <taxon>Sordariomycetes</taxon>
        <taxon>Sordariomycetidae</taxon>
        <taxon>Diaporthales</taxon>
        <taxon>Cryphonectriaceae</taxon>
        <taxon>Cryphonectria-Endothia species complex</taxon>
        <taxon>Cryphonectria</taxon>
    </lineage>
</organism>
<dbReference type="PRINTS" id="PR00977">
    <property type="entry name" value="SCYTLDPTASE"/>
</dbReference>
<feature type="active site" description="Proton acceptor" evidence="1">
    <location>
        <position position="158"/>
    </location>
</feature>
<dbReference type="AlphaFoldDB" id="A0A9P4Y0W5"/>
<dbReference type="InterPro" id="IPR000250">
    <property type="entry name" value="Peptidase_G1"/>
</dbReference>
<dbReference type="GO" id="GO:0070007">
    <property type="term" value="F:glutamic-type endopeptidase activity"/>
    <property type="evidence" value="ECO:0007669"/>
    <property type="project" value="InterPro"/>
</dbReference>
<dbReference type="EMBL" id="MU032348">
    <property type="protein sequence ID" value="KAF3764100.1"/>
    <property type="molecule type" value="Genomic_DNA"/>
</dbReference>
<keyword evidence="3" id="KW-1185">Reference proteome</keyword>
<accession>A0A9P4Y0W5</accession>
<dbReference type="InterPro" id="IPR013320">
    <property type="entry name" value="ConA-like_dom_sf"/>
</dbReference>
<dbReference type="Pfam" id="PF01828">
    <property type="entry name" value="Peptidase_A4"/>
    <property type="match status" value="1"/>
</dbReference>
<dbReference type="GeneID" id="63834469"/>